<dbReference type="EMBL" id="CP058215">
    <property type="protein sequence ID" value="QLC49271.1"/>
    <property type="molecule type" value="Genomic_DNA"/>
</dbReference>
<keyword evidence="3 7" id="KW-1003">Cell membrane</keyword>
<comment type="similarity">
    <text evidence="7">Belongs to the 4-toluene sulfonate uptake permease (TSUP) (TC 2.A.102) family.</text>
</comment>
<accession>A0A7D5E7A6</accession>
<evidence type="ECO:0000313" key="8">
    <source>
        <dbReference type="EMBL" id="QLC49271.1"/>
    </source>
</evidence>
<dbReference type="InterPro" id="IPR052017">
    <property type="entry name" value="TSUP"/>
</dbReference>
<dbReference type="GO" id="GO:0005886">
    <property type="term" value="C:plasma membrane"/>
    <property type="evidence" value="ECO:0007669"/>
    <property type="project" value="UniProtKB-SubCell"/>
</dbReference>
<gene>
    <name evidence="8" type="ORF">HWN40_02825</name>
</gene>
<keyword evidence="4 7" id="KW-0812">Transmembrane</keyword>
<evidence type="ECO:0000256" key="4">
    <source>
        <dbReference type="ARBA" id="ARBA00022692"/>
    </source>
</evidence>
<feature type="transmembrane region" description="Helical" evidence="7">
    <location>
        <begin position="191"/>
        <end position="209"/>
    </location>
</feature>
<evidence type="ECO:0000256" key="7">
    <source>
        <dbReference type="RuleBase" id="RU363041"/>
    </source>
</evidence>
<dbReference type="PANTHER" id="PTHR30269:SF37">
    <property type="entry name" value="MEMBRANE TRANSPORTER PROTEIN"/>
    <property type="match status" value="1"/>
</dbReference>
<dbReference type="Proteomes" id="UP000509594">
    <property type="component" value="Chromosome"/>
</dbReference>
<keyword evidence="9" id="KW-1185">Reference proteome</keyword>
<feature type="transmembrane region" description="Helical" evidence="7">
    <location>
        <begin position="70"/>
        <end position="89"/>
    </location>
</feature>
<dbReference type="KEGG" id="mzi:HWN40_02825"/>
<reference evidence="8 9" key="1">
    <citation type="submission" date="2020-06" db="EMBL/GenBank/DDBJ databases">
        <title>Methanolobus halotolerans sp. nov., isolated from a saline lake Tus in Siberia.</title>
        <authorList>
            <person name="Shen Y."/>
            <person name="Chen S.-C."/>
            <person name="Lai M.-C."/>
            <person name="Huang H.-H."/>
            <person name="Chiu H.-H."/>
            <person name="Tang S.-L."/>
            <person name="Rogozin D.Y."/>
            <person name="Degermendzhy A.G."/>
        </authorList>
    </citation>
    <scope>NUCLEOTIDE SEQUENCE [LARGE SCALE GENOMIC DNA]</scope>
    <source>
        <strain evidence="8 9">DSM 21339</strain>
    </source>
</reference>
<feature type="transmembrane region" description="Helical" evidence="7">
    <location>
        <begin position="126"/>
        <end position="147"/>
    </location>
</feature>
<keyword evidence="2" id="KW-0813">Transport</keyword>
<evidence type="ECO:0000256" key="6">
    <source>
        <dbReference type="ARBA" id="ARBA00023136"/>
    </source>
</evidence>
<feature type="transmembrane region" description="Helical" evidence="7">
    <location>
        <begin position="221"/>
        <end position="244"/>
    </location>
</feature>
<protein>
    <recommendedName>
        <fullName evidence="7">Probable membrane transporter protein</fullName>
    </recommendedName>
</protein>
<evidence type="ECO:0000256" key="1">
    <source>
        <dbReference type="ARBA" id="ARBA00004651"/>
    </source>
</evidence>
<proteinExistence type="inferred from homology"/>
<sequence>MPEPGILFIIAAFFSEVLGTMAGFGSSTVFLPIALFFFDFRTALILVAIFHMSGNIGRVTFFRHGFNRELIIRFGIPSVILTIIGAFLVSYVSQSVLKMILGVFLLVYVVISISRPDLSVKPTTENTLLGGSISGFFAGLIGTGGALRSSFLTSYNLEKSVYISTAAAISLAVDISRIPVYFASGYLPQEYYYYIPVLFLVAIAGSFVGKRAVSRIPQKKFRTFVLICIGLVSLKFIYDGLIFIL</sequence>
<evidence type="ECO:0000256" key="2">
    <source>
        <dbReference type="ARBA" id="ARBA00022448"/>
    </source>
</evidence>
<dbReference type="RefSeq" id="WP_176964334.1">
    <property type="nucleotide sequence ID" value="NZ_CP058215.1"/>
</dbReference>
<dbReference type="PANTHER" id="PTHR30269">
    <property type="entry name" value="TRANSMEMBRANE PROTEIN YFCA"/>
    <property type="match status" value="1"/>
</dbReference>
<evidence type="ECO:0000313" key="9">
    <source>
        <dbReference type="Proteomes" id="UP000509594"/>
    </source>
</evidence>
<feature type="transmembrane region" description="Helical" evidence="7">
    <location>
        <begin position="95"/>
        <end position="114"/>
    </location>
</feature>
<evidence type="ECO:0000256" key="5">
    <source>
        <dbReference type="ARBA" id="ARBA00022989"/>
    </source>
</evidence>
<evidence type="ECO:0000256" key="3">
    <source>
        <dbReference type="ARBA" id="ARBA00022475"/>
    </source>
</evidence>
<comment type="subcellular location">
    <subcellularLocation>
        <location evidence="1 7">Cell membrane</location>
        <topology evidence="1 7">Multi-pass membrane protein</topology>
    </subcellularLocation>
</comment>
<name>A0A7D5E7A6_9EURY</name>
<keyword evidence="5 7" id="KW-1133">Transmembrane helix</keyword>
<keyword evidence="6 7" id="KW-0472">Membrane</keyword>
<dbReference type="GeneID" id="55820574"/>
<feature type="transmembrane region" description="Helical" evidence="7">
    <location>
        <begin position="29"/>
        <end position="50"/>
    </location>
</feature>
<dbReference type="AlphaFoldDB" id="A0A7D5E7A6"/>
<organism evidence="8 9">
    <name type="scientific">Methanolobus zinderi</name>
    <dbReference type="NCBI Taxonomy" id="536044"/>
    <lineage>
        <taxon>Archaea</taxon>
        <taxon>Methanobacteriati</taxon>
        <taxon>Methanobacteriota</taxon>
        <taxon>Stenosarchaea group</taxon>
        <taxon>Methanomicrobia</taxon>
        <taxon>Methanosarcinales</taxon>
        <taxon>Methanosarcinaceae</taxon>
        <taxon>Methanolobus</taxon>
    </lineage>
</organism>
<dbReference type="Pfam" id="PF01925">
    <property type="entry name" value="TauE"/>
    <property type="match status" value="1"/>
</dbReference>
<dbReference type="OrthoDB" id="71262at2157"/>
<dbReference type="InterPro" id="IPR002781">
    <property type="entry name" value="TM_pro_TauE-like"/>
</dbReference>